<evidence type="ECO:0000313" key="13">
    <source>
        <dbReference type="EMBL" id="ASP48955.1"/>
    </source>
</evidence>
<sequence>MGPVMLDVHGTSLSQEDKEILQHPLVGGLIFFTRNYQSPEQIADLSQQIRIAAKKPILIAVDHEGGRVQRFRDGFSLLPAMGKLWKMSEQNLTLAKELAKQSAILMALEVQAVGIDISFAPVLDINNISDVIGDRGFHQQPDHVTELAEAFIDGLHQVGMKATGKHFPGHGSVKADSHIDLPIDTRSKADIFQQDLVPFQQLISRGKVDALMPAHVIFPDVDSQAVGFSHYWLQNILRDQLGFNGVIFSDDLSMQGAASVGGYIERAEAAQAAGCDMLLLCNNRDGCVDVLDNANISISSVGAQRLNMLLTKADSKWSSLKNNSTWQHASQSLNKYR</sequence>
<feature type="site" description="Important for catalytic activity" evidence="11">
    <location>
        <position position="176"/>
    </location>
</feature>
<dbReference type="Proteomes" id="UP000202259">
    <property type="component" value="Chromosome"/>
</dbReference>
<comment type="function">
    <text evidence="11">Plays a role in peptidoglycan recycling by cleaving the terminal beta-1,4-linked N-acetylglucosamine (GlcNAc) from peptide-linked peptidoglycan fragments, giving rise to free GlcNAc, anhydro-N-acetylmuramic acid and anhydro-N-acetylmuramic acid-linked peptides.</text>
</comment>
<dbReference type="EC" id="3.2.1.52" evidence="11"/>
<dbReference type="InterPro" id="IPR036962">
    <property type="entry name" value="Glyco_hydro_3_N_sf"/>
</dbReference>
<dbReference type="OrthoDB" id="9786661at2"/>
<keyword evidence="9 11" id="KW-0961">Cell wall biogenesis/degradation</keyword>
<dbReference type="InterPro" id="IPR022956">
    <property type="entry name" value="Beta_hexosaminidase_bac"/>
</dbReference>
<keyword evidence="2 11" id="KW-0963">Cytoplasm</keyword>
<feature type="binding site" evidence="11">
    <location>
        <position position="70"/>
    </location>
    <ligand>
        <name>substrate</name>
    </ligand>
</feature>
<dbReference type="GO" id="GO:0009254">
    <property type="term" value="P:peptidoglycan turnover"/>
    <property type="evidence" value="ECO:0007669"/>
    <property type="project" value="UniProtKB-UniRule"/>
</dbReference>
<keyword evidence="7 11" id="KW-0326">Glycosidase</keyword>
<dbReference type="RefSeq" id="WP_081152637.1">
    <property type="nucleotide sequence ID" value="NZ_CP020465.1"/>
</dbReference>
<keyword evidence="14" id="KW-1185">Reference proteome</keyword>
<dbReference type="GO" id="GO:0008360">
    <property type="term" value="P:regulation of cell shape"/>
    <property type="evidence" value="ECO:0007669"/>
    <property type="project" value="UniProtKB-KW"/>
</dbReference>
<dbReference type="KEGG" id="cber:B5D82_14960"/>
<keyword evidence="3 11" id="KW-0132">Cell division</keyword>
<comment type="catalytic activity">
    <reaction evidence="1 11">
        <text>Hydrolysis of terminal non-reducing N-acetyl-D-hexosamine residues in N-acetyl-beta-D-hexosaminides.</text>
        <dbReference type="EC" id="3.2.1.52"/>
    </reaction>
</comment>
<evidence type="ECO:0000256" key="7">
    <source>
        <dbReference type="ARBA" id="ARBA00023295"/>
    </source>
</evidence>
<feature type="binding site" evidence="11">
    <location>
        <position position="62"/>
    </location>
    <ligand>
        <name>substrate</name>
    </ligand>
</feature>
<comment type="pathway">
    <text evidence="10 11">Cell wall biogenesis; peptidoglycan recycling.</text>
</comment>
<reference evidence="13 14" key="1">
    <citation type="submission" date="2017-08" db="EMBL/GenBank/DDBJ databases">
        <title>Complete genome of Colwellia sp. NB097-1, a psychrophile bacterium ioslated from Bering Sea.</title>
        <authorList>
            <person name="Chen X."/>
        </authorList>
    </citation>
    <scope>NUCLEOTIDE SEQUENCE [LARGE SCALE GENOMIC DNA]</scope>
    <source>
        <strain evidence="13 14">NB097-1</strain>
    </source>
</reference>
<proteinExistence type="inferred from homology"/>
<organism evidence="13 14">
    <name type="scientific">Cognaticolwellia beringensis</name>
    <dbReference type="NCBI Taxonomy" id="1967665"/>
    <lineage>
        <taxon>Bacteria</taxon>
        <taxon>Pseudomonadati</taxon>
        <taxon>Pseudomonadota</taxon>
        <taxon>Gammaproteobacteria</taxon>
        <taxon>Alteromonadales</taxon>
        <taxon>Colwelliaceae</taxon>
        <taxon>Cognaticolwellia</taxon>
    </lineage>
</organism>
<dbReference type="SUPFAM" id="SSF51445">
    <property type="entry name" value="(Trans)glycosidases"/>
    <property type="match status" value="1"/>
</dbReference>
<dbReference type="InterPro" id="IPR019800">
    <property type="entry name" value="Glyco_hydro_3_AS"/>
</dbReference>
<evidence type="ECO:0000256" key="8">
    <source>
        <dbReference type="ARBA" id="ARBA00023306"/>
    </source>
</evidence>
<protein>
    <recommendedName>
        <fullName evidence="11">Beta-hexosaminidase</fullName>
        <ecNumber evidence="11">3.2.1.52</ecNumber>
    </recommendedName>
    <alternativeName>
        <fullName evidence="11">Beta-N-acetylhexosaminidase</fullName>
    </alternativeName>
    <alternativeName>
        <fullName evidence="11">N-acetyl-beta-glucosaminidase</fullName>
    </alternativeName>
</protein>
<dbReference type="PANTHER" id="PTHR30480">
    <property type="entry name" value="BETA-HEXOSAMINIDASE-RELATED"/>
    <property type="match status" value="1"/>
</dbReference>
<feature type="active site" description="Proton donor/acceptor" evidence="11">
    <location>
        <position position="178"/>
    </location>
</feature>
<feature type="binding site" evidence="11">
    <location>
        <position position="135"/>
    </location>
    <ligand>
        <name>substrate</name>
    </ligand>
</feature>
<dbReference type="InterPro" id="IPR050226">
    <property type="entry name" value="NagZ_Beta-hexosaminidase"/>
</dbReference>
<dbReference type="NCBIfam" id="NF003740">
    <property type="entry name" value="PRK05337.1"/>
    <property type="match status" value="1"/>
</dbReference>
<comment type="subcellular location">
    <subcellularLocation>
        <location evidence="11">Cytoplasm</location>
    </subcellularLocation>
</comment>
<evidence type="ECO:0000256" key="4">
    <source>
        <dbReference type="ARBA" id="ARBA00022801"/>
    </source>
</evidence>
<dbReference type="GO" id="GO:0005737">
    <property type="term" value="C:cytoplasm"/>
    <property type="evidence" value="ECO:0007669"/>
    <property type="project" value="UniProtKB-SubCell"/>
</dbReference>
<dbReference type="InterPro" id="IPR001764">
    <property type="entry name" value="Glyco_hydro_3_N"/>
</dbReference>
<evidence type="ECO:0000256" key="10">
    <source>
        <dbReference type="ARBA" id="ARBA00037880"/>
    </source>
</evidence>
<name>A0A222GAN4_9GAMM</name>
<feature type="binding site" evidence="11">
    <location>
        <begin position="165"/>
        <end position="166"/>
    </location>
    <ligand>
        <name>substrate</name>
    </ligand>
</feature>
<evidence type="ECO:0000259" key="12">
    <source>
        <dbReference type="Pfam" id="PF00933"/>
    </source>
</evidence>
<accession>A0A222GAN4</accession>
<keyword evidence="5 11" id="KW-0133">Cell shape</keyword>
<evidence type="ECO:0000256" key="3">
    <source>
        <dbReference type="ARBA" id="ARBA00022618"/>
    </source>
</evidence>
<dbReference type="GO" id="GO:0009252">
    <property type="term" value="P:peptidoglycan biosynthetic process"/>
    <property type="evidence" value="ECO:0007669"/>
    <property type="project" value="UniProtKB-KW"/>
</dbReference>
<dbReference type="GO" id="GO:0004563">
    <property type="term" value="F:beta-N-acetylhexosaminidase activity"/>
    <property type="evidence" value="ECO:0007669"/>
    <property type="project" value="UniProtKB-UniRule"/>
</dbReference>
<comment type="similarity">
    <text evidence="11">Belongs to the glycosyl hydrolase 3 family. NagZ subfamily.</text>
</comment>
<evidence type="ECO:0000256" key="5">
    <source>
        <dbReference type="ARBA" id="ARBA00022960"/>
    </source>
</evidence>
<dbReference type="UniPathway" id="UPA00544"/>
<dbReference type="EMBL" id="CP020465">
    <property type="protein sequence ID" value="ASP48955.1"/>
    <property type="molecule type" value="Genomic_DNA"/>
</dbReference>
<dbReference type="Pfam" id="PF00933">
    <property type="entry name" value="Glyco_hydro_3"/>
    <property type="match status" value="1"/>
</dbReference>
<dbReference type="HAMAP" id="MF_00364">
    <property type="entry name" value="NagZ"/>
    <property type="match status" value="1"/>
</dbReference>
<dbReference type="FunFam" id="3.20.20.300:FF:000001">
    <property type="entry name" value="Beta-hexosaminidase"/>
    <property type="match status" value="1"/>
</dbReference>
<evidence type="ECO:0000256" key="6">
    <source>
        <dbReference type="ARBA" id="ARBA00022984"/>
    </source>
</evidence>
<gene>
    <name evidence="11" type="primary">nagZ</name>
    <name evidence="13" type="ORF">B5D82_14960</name>
</gene>
<dbReference type="AlphaFoldDB" id="A0A222GAN4"/>
<evidence type="ECO:0000256" key="2">
    <source>
        <dbReference type="ARBA" id="ARBA00022490"/>
    </source>
</evidence>
<dbReference type="InterPro" id="IPR017853">
    <property type="entry name" value="GH"/>
</dbReference>
<keyword evidence="8 11" id="KW-0131">Cell cycle</keyword>
<keyword evidence="4 11" id="KW-0378">Hydrolase</keyword>
<keyword evidence="6 11" id="KW-0573">Peptidoglycan synthesis</keyword>
<dbReference type="PROSITE" id="PS00775">
    <property type="entry name" value="GLYCOSYL_HYDROL_F3"/>
    <property type="match status" value="1"/>
</dbReference>
<evidence type="ECO:0000256" key="9">
    <source>
        <dbReference type="ARBA" id="ARBA00023316"/>
    </source>
</evidence>
<dbReference type="PANTHER" id="PTHR30480:SF13">
    <property type="entry name" value="BETA-HEXOSAMINIDASE"/>
    <property type="match status" value="1"/>
</dbReference>
<feature type="active site" description="Nucleophile" evidence="11">
    <location>
        <position position="250"/>
    </location>
</feature>
<feature type="domain" description="Glycoside hydrolase family 3 N-terminal" evidence="12">
    <location>
        <begin position="12"/>
        <end position="302"/>
    </location>
</feature>
<dbReference type="Gene3D" id="3.20.20.300">
    <property type="entry name" value="Glycoside hydrolase, family 3, N-terminal domain"/>
    <property type="match status" value="1"/>
</dbReference>
<evidence type="ECO:0000256" key="11">
    <source>
        <dbReference type="HAMAP-Rule" id="MF_00364"/>
    </source>
</evidence>
<dbReference type="GO" id="GO:0005975">
    <property type="term" value="P:carbohydrate metabolic process"/>
    <property type="evidence" value="ECO:0007669"/>
    <property type="project" value="InterPro"/>
</dbReference>
<dbReference type="GO" id="GO:0071555">
    <property type="term" value="P:cell wall organization"/>
    <property type="evidence" value="ECO:0007669"/>
    <property type="project" value="UniProtKB-KW"/>
</dbReference>
<evidence type="ECO:0000256" key="1">
    <source>
        <dbReference type="ARBA" id="ARBA00001231"/>
    </source>
</evidence>
<evidence type="ECO:0000313" key="14">
    <source>
        <dbReference type="Proteomes" id="UP000202259"/>
    </source>
</evidence>
<dbReference type="GO" id="GO:0051301">
    <property type="term" value="P:cell division"/>
    <property type="evidence" value="ECO:0007669"/>
    <property type="project" value="UniProtKB-KW"/>
</dbReference>